<keyword evidence="8" id="KW-0677">Repeat</keyword>
<evidence type="ECO:0000256" key="6">
    <source>
        <dbReference type="ARBA" id="ARBA00022692"/>
    </source>
</evidence>
<dbReference type="PANTHER" id="PTHR27004">
    <property type="entry name" value="RECEPTOR-LIKE PROTEIN 12 ISOFORM X1"/>
    <property type="match status" value="1"/>
</dbReference>
<proteinExistence type="inferred from homology"/>
<dbReference type="FunFam" id="3.80.10.10:FF:000722">
    <property type="entry name" value="Leucine-rich repeat receptor-like protein kinase"/>
    <property type="match status" value="1"/>
</dbReference>
<keyword evidence="9 13" id="KW-1133">Transmembrane helix</keyword>
<evidence type="ECO:0000256" key="4">
    <source>
        <dbReference type="ARBA" id="ARBA00022553"/>
    </source>
</evidence>
<dbReference type="OrthoDB" id="994806at2759"/>
<evidence type="ECO:0000256" key="9">
    <source>
        <dbReference type="ARBA" id="ARBA00022989"/>
    </source>
</evidence>
<keyword evidence="15" id="KW-1185">Reference proteome</keyword>
<feature type="transmembrane region" description="Helical" evidence="13">
    <location>
        <begin position="229"/>
        <end position="253"/>
    </location>
</feature>
<name>F6I528_VITVI</name>
<evidence type="ECO:0000256" key="3">
    <source>
        <dbReference type="ARBA" id="ARBA00022475"/>
    </source>
</evidence>
<keyword evidence="12" id="KW-0325">Glycoprotein</keyword>
<dbReference type="Pfam" id="PF00560">
    <property type="entry name" value="LRR_1"/>
    <property type="match status" value="2"/>
</dbReference>
<keyword evidence="3" id="KW-1003">Cell membrane</keyword>
<dbReference type="Proteomes" id="UP000009183">
    <property type="component" value="Chromosome 19"/>
</dbReference>
<evidence type="ECO:0000256" key="2">
    <source>
        <dbReference type="ARBA" id="ARBA00009592"/>
    </source>
</evidence>
<keyword evidence="6 13" id="KW-0812">Transmembrane</keyword>
<evidence type="ECO:0000256" key="11">
    <source>
        <dbReference type="ARBA" id="ARBA00023170"/>
    </source>
</evidence>
<sequence length="274" mass="30318">MDLSSNHFSESIPSLILPNKMITSLSPDSDLPSPFLKELDLSDNVLQGPIPRWIAQLTSLEVIYLSSNDFKGSMDLDMFSNLTTPRYLDLSEVLDLSNNNLDGTIPSCLGNFSSSLNNLDGPIPSSLENAHQLESLALSNNKLSGEIPVQLTSPTFHSFLDLAGNNLEGAIPSGGQFNTFPLKSYEGNPMLCGFPLSRKCRVDEEAEASTHERLLDSDPRIEFDWRVAWMGYGCGVVAGLSIGYILFWGNGIFAQTIPINRQHPQSTRRRRRRI</sequence>
<keyword evidence="7" id="KW-0732">Signal</keyword>
<dbReference type="Pfam" id="PF13855">
    <property type="entry name" value="LRR_8"/>
    <property type="match status" value="1"/>
</dbReference>
<comment type="similarity">
    <text evidence="2">Belongs to the RLP family.</text>
</comment>
<gene>
    <name evidence="14" type="ordered locus">VIT_19s0015g00030</name>
</gene>
<dbReference type="InterPro" id="IPR032675">
    <property type="entry name" value="LRR_dom_sf"/>
</dbReference>
<keyword evidence="11" id="KW-0675">Receptor</keyword>
<evidence type="ECO:0008006" key="16">
    <source>
        <dbReference type="Google" id="ProtNLM"/>
    </source>
</evidence>
<organism evidence="14 15">
    <name type="scientific">Vitis vinifera</name>
    <name type="common">Grape</name>
    <dbReference type="NCBI Taxonomy" id="29760"/>
    <lineage>
        <taxon>Eukaryota</taxon>
        <taxon>Viridiplantae</taxon>
        <taxon>Streptophyta</taxon>
        <taxon>Embryophyta</taxon>
        <taxon>Tracheophyta</taxon>
        <taxon>Spermatophyta</taxon>
        <taxon>Magnoliopsida</taxon>
        <taxon>eudicotyledons</taxon>
        <taxon>Gunneridae</taxon>
        <taxon>Pentapetalae</taxon>
        <taxon>rosids</taxon>
        <taxon>Vitales</taxon>
        <taxon>Vitaceae</taxon>
        <taxon>Viteae</taxon>
        <taxon>Vitis</taxon>
    </lineage>
</organism>
<dbReference type="GO" id="GO:0005886">
    <property type="term" value="C:plasma membrane"/>
    <property type="evidence" value="ECO:0007669"/>
    <property type="project" value="UniProtKB-SubCell"/>
</dbReference>
<evidence type="ECO:0000256" key="12">
    <source>
        <dbReference type="ARBA" id="ARBA00023180"/>
    </source>
</evidence>
<accession>F6I528</accession>
<dbReference type="eggNOG" id="KOG0619">
    <property type="taxonomic scope" value="Eukaryota"/>
</dbReference>
<dbReference type="HOGENOM" id="CLU_1017122_0_0_1"/>
<evidence type="ECO:0000256" key="8">
    <source>
        <dbReference type="ARBA" id="ARBA00022737"/>
    </source>
</evidence>
<dbReference type="InParanoid" id="F6I528"/>
<evidence type="ECO:0000313" key="14">
    <source>
        <dbReference type="EMBL" id="CCB61983.1"/>
    </source>
</evidence>
<keyword evidence="5" id="KW-0433">Leucine-rich repeat</keyword>
<evidence type="ECO:0000313" key="15">
    <source>
        <dbReference type="Proteomes" id="UP000009183"/>
    </source>
</evidence>
<keyword evidence="10 13" id="KW-0472">Membrane</keyword>
<evidence type="ECO:0000256" key="5">
    <source>
        <dbReference type="ARBA" id="ARBA00022614"/>
    </source>
</evidence>
<reference evidence="15" key="1">
    <citation type="journal article" date="2007" name="Nature">
        <title>The grapevine genome sequence suggests ancestral hexaploidization in major angiosperm phyla.</title>
        <authorList>
            <consortium name="The French-Italian Public Consortium for Grapevine Genome Characterization."/>
            <person name="Jaillon O."/>
            <person name="Aury J.-M."/>
            <person name="Noel B."/>
            <person name="Policriti A."/>
            <person name="Clepet C."/>
            <person name="Casagrande A."/>
            <person name="Choisne N."/>
            <person name="Aubourg S."/>
            <person name="Vitulo N."/>
            <person name="Jubin C."/>
            <person name="Vezzi A."/>
            <person name="Legeai F."/>
            <person name="Hugueney P."/>
            <person name="Dasilva C."/>
            <person name="Horner D."/>
            <person name="Mica E."/>
            <person name="Jublot D."/>
            <person name="Poulain J."/>
            <person name="Bruyere C."/>
            <person name="Billault A."/>
            <person name="Segurens B."/>
            <person name="Gouyvenoux M."/>
            <person name="Ugarte E."/>
            <person name="Cattonaro F."/>
            <person name="Anthouard V."/>
            <person name="Vico V."/>
            <person name="Del Fabbro C."/>
            <person name="Alaux M."/>
            <person name="Di Gaspero G."/>
            <person name="Dumas V."/>
            <person name="Felice N."/>
            <person name="Paillard S."/>
            <person name="Juman I."/>
            <person name="Moroldo M."/>
            <person name="Scalabrin S."/>
            <person name="Canaguier A."/>
            <person name="Le Clainche I."/>
            <person name="Malacrida G."/>
            <person name="Durand E."/>
            <person name="Pesole G."/>
            <person name="Laucou V."/>
            <person name="Chatelet P."/>
            <person name="Merdinoglu D."/>
            <person name="Delledonne M."/>
            <person name="Pezzotti M."/>
            <person name="Lecharny A."/>
            <person name="Scarpelli C."/>
            <person name="Artiguenave F."/>
            <person name="Pe M.E."/>
            <person name="Valle G."/>
            <person name="Morgante M."/>
            <person name="Caboche M."/>
            <person name="Adam-Blondon A.-F."/>
            <person name="Weissenbach J."/>
            <person name="Quetier F."/>
            <person name="Wincker P."/>
        </authorList>
    </citation>
    <scope>NUCLEOTIDE SEQUENCE [LARGE SCALE GENOMIC DNA]</scope>
    <source>
        <strain evidence="15">cv. Pinot noir / PN40024</strain>
    </source>
</reference>
<dbReference type="PANTHER" id="PTHR27004:SF428">
    <property type="entry name" value="OS01G0160600 PROTEIN"/>
    <property type="match status" value="1"/>
</dbReference>
<dbReference type="STRING" id="29760.F6I528"/>
<dbReference type="SUPFAM" id="SSF52058">
    <property type="entry name" value="L domain-like"/>
    <property type="match status" value="1"/>
</dbReference>
<dbReference type="EMBL" id="FN596747">
    <property type="protein sequence ID" value="CCB61983.1"/>
    <property type="molecule type" value="Genomic_DNA"/>
</dbReference>
<evidence type="ECO:0000256" key="7">
    <source>
        <dbReference type="ARBA" id="ARBA00022729"/>
    </source>
</evidence>
<protein>
    <recommendedName>
        <fullName evidence="16">Receptor-like protein 12</fullName>
    </recommendedName>
</protein>
<evidence type="ECO:0000256" key="10">
    <source>
        <dbReference type="ARBA" id="ARBA00023136"/>
    </source>
</evidence>
<evidence type="ECO:0000256" key="13">
    <source>
        <dbReference type="SAM" id="Phobius"/>
    </source>
</evidence>
<dbReference type="AlphaFoldDB" id="F6I528"/>
<comment type="subcellular location">
    <subcellularLocation>
        <location evidence="1">Cell membrane</location>
        <topology evidence="1">Single-pass type I membrane protein</topology>
    </subcellularLocation>
</comment>
<dbReference type="InterPro" id="IPR001611">
    <property type="entry name" value="Leu-rich_rpt"/>
</dbReference>
<keyword evidence="4" id="KW-0597">Phosphoprotein</keyword>
<evidence type="ECO:0000256" key="1">
    <source>
        <dbReference type="ARBA" id="ARBA00004251"/>
    </source>
</evidence>
<dbReference type="PaxDb" id="29760-VIT_19s0015g00030.t01"/>
<dbReference type="Gene3D" id="3.80.10.10">
    <property type="entry name" value="Ribonuclease Inhibitor"/>
    <property type="match status" value="1"/>
</dbReference>